<sequence>MHSAFHALSFVSYLSVIAGGSSSVTLSSVARCKTDLRECAEILQKEDIKSILAEKITYCRKLLNQCSKYVDEETATN</sequence>
<feature type="chain" id="PRO_5035936879" evidence="1">
    <location>
        <begin position="24"/>
        <end position="77"/>
    </location>
</feature>
<keyword evidence="3" id="KW-1185">Reference proteome</keyword>
<protein>
    <submittedName>
        <fullName evidence="2">Uncharacterized protein</fullName>
    </submittedName>
</protein>
<accession>A0A8T0D655</accession>
<name>A0A8T0D655_9TREM</name>
<dbReference type="Proteomes" id="UP000699462">
    <property type="component" value="Unassembled WGS sequence"/>
</dbReference>
<evidence type="ECO:0000313" key="3">
    <source>
        <dbReference type="Proteomes" id="UP000699462"/>
    </source>
</evidence>
<organism evidence="2 3">
    <name type="scientific">Paragonimus westermani</name>
    <dbReference type="NCBI Taxonomy" id="34504"/>
    <lineage>
        <taxon>Eukaryota</taxon>
        <taxon>Metazoa</taxon>
        <taxon>Spiralia</taxon>
        <taxon>Lophotrochozoa</taxon>
        <taxon>Platyhelminthes</taxon>
        <taxon>Trematoda</taxon>
        <taxon>Digenea</taxon>
        <taxon>Plagiorchiida</taxon>
        <taxon>Troglotremata</taxon>
        <taxon>Troglotrematidae</taxon>
        <taxon>Paragonimus</taxon>
    </lineage>
</organism>
<gene>
    <name evidence="2" type="ORF">P879_09481</name>
</gene>
<evidence type="ECO:0000256" key="1">
    <source>
        <dbReference type="SAM" id="SignalP"/>
    </source>
</evidence>
<comment type="caution">
    <text evidence="2">The sequence shown here is derived from an EMBL/GenBank/DDBJ whole genome shotgun (WGS) entry which is preliminary data.</text>
</comment>
<proteinExistence type="predicted"/>
<reference evidence="2 3" key="1">
    <citation type="submission" date="2019-07" db="EMBL/GenBank/DDBJ databases">
        <title>Annotation for the trematode Paragonimus westermani.</title>
        <authorList>
            <person name="Choi Y.-J."/>
        </authorList>
    </citation>
    <scope>NUCLEOTIDE SEQUENCE [LARGE SCALE GENOMIC DNA]</scope>
    <source>
        <strain evidence="2">180907_Pwestermani</strain>
    </source>
</reference>
<keyword evidence="1" id="KW-0732">Signal</keyword>
<evidence type="ECO:0000313" key="2">
    <source>
        <dbReference type="EMBL" id="KAF8562454.1"/>
    </source>
</evidence>
<feature type="signal peptide" evidence="1">
    <location>
        <begin position="1"/>
        <end position="23"/>
    </location>
</feature>
<dbReference type="EMBL" id="JTDF01020039">
    <property type="protein sequence ID" value="KAF8562454.1"/>
    <property type="molecule type" value="Genomic_DNA"/>
</dbReference>
<dbReference type="AlphaFoldDB" id="A0A8T0D655"/>